<dbReference type="Gene3D" id="1.10.260.40">
    <property type="entry name" value="lambda repressor-like DNA-binding domains"/>
    <property type="match status" value="1"/>
</dbReference>
<dbReference type="GO" id="GO:0003677">
    <property type="term" value="F:DNA binding"/>
    <property type="evidence" value="ECO:0007669"/>
    <property type="project" value="InterPro"/>
</dbReference>
<gene>
    <name evidence="2" type="ORF">N876_0210325</name>
</gene>
<comment type="caution">
    <text evidence="2">The sequence shown here is derived from an EMBL/GenBank/DDBJ whole genome shotgun (WGS) entry which is preliminary data.</text>
</comment>
<evidence type="ECO:0000313" key="2">
    <source>
        <dbReference type="EMBL" id="KPL56545.1"/>
    </source>
</evidence>
<accession>A0A837NKV6</accession>
<dbReference type="AlphaFoldDB" id="A0A837NKV6"/>
<dbReference type="CDD" id="cd00093">
    <property type="entry name" value="HTH_XRE"/>
    <property type="match status" value="1"/>
</dbReference>
<dbReference type="SUPFAM" id="SSF47413">
    <property type="entry name" value="lambda repressor-like DNA-binding domains"/>
    <property type="match status" value="1"/>
</dbReference>
<proteinExistence type="predicted"/>
<dbReference type="InterPro" id="IPR001387">
    <property type="entry name" value="Cro/C1-type_HTH"/>
</dbReference>
<feature type="domain" description="HTH cro/C1-type" evidence="1">
    <location>
        <begin position="5"/>
        <end position="65"/>
    </location>
</feature>
<dbReference type="EMBL" id="AVFJ02000033">
    <property type="protein sequence ID" value="KPL56545.1"/>
    <property type="molecule type" value="Genomic_DNA"/>
</dbReference>
<evidence type="ECO:0000259" key="1">
    <source>
        <dbReference type="PROSITE" id="PS50943"/>
    </source>
</evidence>
<sequence length="101" mass="11458">MKNRLRKLRKENSLTLAELSEMLFKLSDLRISPDLLSKYERGERNPKKSVLVTLSEIFKVPPLYLNGTKDVHSLIKDGAISKMKSQNLNIGISEDKGGIFL</sequence>
<dbReference type="Pfam" id="PF12844">
    <property type="entry name" value="HTH_19"/>
    <property type="match status" value="1"/>
</dbReference>
<dbReference type="PROSITE" id="PS50943">
    <property type="entry name" value="HTH_CROC1"/>
    <property type="match status" value="1"/>
</dbReference>
<reference evidence="2" key="1">
    <citation type="journal article" date="2016" name="Genome Announc.">
        <title>Draft Genome Sequence of Lactobacillus plantarum 2025.</title>
        <authorList>
            <person name="Karlyshev A.V."/>
            <person name="Khlebnikov V.C."/>
            <person name="Kosarev I.V."/>
            <person name="Abramov V.M."/>
        </authorList>
    </citation>
    <scope>NUCLEOTIDE SEQUENCE [LARGE SCALE GENOMIC DNA]</scope>
    <source>
        <strain evidence="2">2025</strain>
    </source>
</reference>
<dbReference type="InterPro" id="IPR010982">
    <property type="entry name" value="Lambda_DNA-bd_dom_sf"/>
</dbReference>
<dbReference type="SMART" id="SM00530">
    <property type="entry name" value="HTH_XRE"/>
    <property type="match status" value="1"/>
</dbReference>
<protein>
    <recommendedName>
        <fullName evidence="1">HTH cro/C1-type domain-containing protein</fullName>
    </recommendedName>
</protein>
<organism evidence="2">
    <name type="scientific">Lactiplantibacillus plantarum 2025</name>
    <dbReference type="NCBI Taxonomy" id="1385856"/>
    <lineage>
        <taxon>Bacteria</taxon>
        <taxon>Bacillati</taxon>
        <taxon>Bacillota</taxon>
        <taxon>Bacilli</taxon>
        <taxon>Lactobacillales</taxon>
        <taxon>Lactobacillaceae</taxon>
        <taxon>Lactiplantibacillus</taxon>
    </lineage>
</organism>
<name>A0A837NKV6_LACPN</name>